<proteinExistence type="inferred from homology"/>
<keyword evidence="6" id="KW-0496">Mitochondrion</keyword>
<evidence type="ECO:0000256" key="1">
    <source>
        <dbReference type="ARBA" id="ARBA00009356"/>
    </source>
</evidence>
<dbReference type="GO" id="GO:0002181">
    <property type="term" value="P:cytoplasmic translation"/>
    <property type="evidence" value="ECO:0007669"/>
    <property type="project" value="TreeGrafter"/>
</dbReference>
<dbReference type="RefSeq" id="YP_009245618.1">
    <property type="nucleotide sequence ID" value="NC_029886.1"/>
</dbReference>
<evidence type="ECO:0000259" key="5">
    <source>
        <dbReference type="Pfam" id="PF00347"/>
    </source>
</evidence>
<name>A0A146I7M8_9EUKA</name>
<sequence>MIQSRNNVVITTLDKYNGLRVKGPLGELRLQLPKGNPTSLINQMIHGVTLGHLVILKIVGIFYKVSKQNGALYFKLGYSHGIEYTIPANIEITIGMEGGSIVLNIFGINLVEVTKVAAELKKLKPVDRYKGQGIRYLMENPVQVQKTKKK</sequence>
<dbReference type="Gene3D" id="3.90.930.12">
    <property type="entry name" value="Ribosomal protein L6, alpha-beta domain"/>
    <property type="match status" value="1"/>
</dbReference>
<protein>
    <submittedName>
        <fullName evidence="6">Ribosomal protein L6</fullName>
    </submittedName>
</protein>
<dbReference type="GeneID" id="27218010"/>
<dbReference type="PRINTS" id="PR00059">
    <property type="entry name" value="RIBOSOMALL6"/>
</dbReference>
<dbReference type="InterPro" id="IPR020040">
    <property type="entry name" value="Ribosomal_uL6_a/b-dom"/>
</dbReference>
<dbReference type="Pfam" id="PF00347">
    <property type="entry name" value="Ribosomal_L6"/>
    <property type="match status" value="1"/>
</dbReference>
<evidence type="ECO:0000256" key="3">
    <source>
        <dbReference type="ARBA" id="ARBA00023274"/>
    </source>
</evidence>
<gene>
    <name evidence="6" type="primary">rpl6</name>
</gene>
<reference evidence="6" key="1">
    <citation type="submission" date="2015-10" db="EMBL/GenBank/DDBJ databases">
        <title>The mitochondrial genome of Diphylleia rotans.</title>
        <authorList>
            <person name="Kamikawa R."/>
            <person name="Roger A.J."/>
        </authorList>
    </citation>
    <scope>NUCLEOTIDE SEQUENCE</scope>
    <source>
        <strain evidence="6">NIES-3764</strain>
    </source>
</reference>
<dbReference type="InterPro" id="IPR036789">
    <property type="entry name" value="Ribosomal_uL6-like_a/b-dom_sf"/>
</dbReference>
<dbReference type="SUPFAM" id="SSF56053">
    <property type="entry name" value="Ribosomal protein L6"/>
    <property type="match status" value="1"/>
</dbReference>
<dbReference type="PANTHER" id="PTHR11655:SF14">
    <property type="entry name" value="LARGE RIBOSOMAL SUBUNIT PROTEIN UL6M"/>
    <property type="match status" value="1"/>
</dbReference>
<dbReference type="AlphaFoldDB" id="A0A146I7M8"/>
<dbReference type="GO" id="GO:1990904">
    <property type="term" value="C:ribonucleoprotein complex"/>
    <property type="evidence" value="ECO:0007669"/>
    <property type="project" value="UniProtKB-KW"/>
</dbReference>
<dbReference type="GO" id="GO:0003735">
    <property type="term" value="F:structural constituent of ribosome"/>
    <property type="evidence" value="ECO:0007669"/>
    <property type="project" value="InterPro"/>
</dbReference>
<accession>A0A146I7M8</accession>
<evidence type="ECO:0000256" key="4">
    <source>
        <dbReference type="RuleBase" id="RU003869"/>
    </source>
</evidence>
<geneLocation type="mitochondrion" evidence="6"/>
<dbReference type="PANTHER" id="PTHR11655">
    <property type="entry name" value="60S/50S RIBOSOMAL PROTEIN L6/L9"/>
    <property type="match status" value="1"/>
</dbReference>
<dbReference type="InterPro" id="IPR000702">
    <property type="entry name" value="Ribosomal_uL6-like"/>
</dbReference>
<evidence type="ECO:0000256" key="2">
    <source>
        <dbReference type="ARBA" id="ARBA00022980"/>
    </source>
</evidence>
<evidence type="ECO:0000313" key="6">
    <source>
        <dbReference type="EMBL" id="BAU71470.1"/>
    </source>
</evidence>
<dbReference type="GO" id="GO:0005840">
    <property type="term" value="C:ribosome"/>
    <property type="evidence" value="ECO:0007669"/>
    <property type="project" value="UniProtKB-KW"/>
</dbReference>
<dbReference type="InterPro" id="IPR019906">
    <property type="entry name" value="Ribosomal_uL6_bac-type"/>
</dbReference>
<dbReference type="GO" id="GO:0019843">
    <property type="term" value="F:rRNA binding"/>
    <property type="evidence" value="ECO:0007669"/>
    <property type="project" value="InterPro"/>
</dbReference>
<feature type="domain" description="Large ribosomal subunit protein uL6 alpha-beta" evidence="5">
    <location>
        <begin position="59"/>
        <end position="136"/>
    </location>
</feature>
<organism evidence="6">
    <name type="scientific">Diphylleia rotans</name>
    <dbReference type="NCBI Taxonomy" id="190327"/>
    <lineage>
        <taxon>Eukaryota</taxon>
        <taxon>CRuMs</taxon>
        <taxon>Collodictyonidae</taxon>
        <taxon>Diphylleia</taxon>
    </lineage>
</organism>
<comment type="similarity">
    <text evidence="1 4">Belongs to the universal ribosomal protein uL6 family.</text>
</comment>
<dbReference type="EMBL" id="AP015014">
    <property type="protein sequence ID" value="BAU71470.1"/>
    <property type="molecule type" value="Genomic_DNA"/>
</dbReference>
<keyword evidence="2 4" id="KW-0689">Ribosomal protein</keyword>
<keyword evidence="3 4" id="KW-0687">Ribonucleoprotein</keyword>